<dbReference type="EMBL" id="ML977121">
    <property type="protein sequence ID" value="KAF1948085.1"/>
    <property type="molecule type" value="Genomic_DNA"/>
</dbReference>
<proteinExistence type="predicted"/>
<organism evidence="1 2">
    <name type="scientific">Byssothecium circinans</name>
    <dbReference type="NCBI Taxonomy" id="147558"/>
    <lineage>
        <taxon>Eukaryota</taxon>
        <taxon>Fungi</taxon>
        <taxon>Dikarya</taxon>
        <taxon>Ascomycota</taxon>
        <taxon>Pezizomycotina</taxon>
        <taxon>Dothideomycetes</taxon>
        <taxon>Pleosporomycetidae</taxon>
        <taxon>Pleosporales</taxon>
        <taxon>Massarineae</taxon>
        <taxon>Massarinaceae</taxon>
        <taxon>Byssothecium</taxon>
    </lineage>
</organism>
<protein>
    <submittedName>
        <fullName evidence="1">Uncharacterized protein</fullName>
    </submittedName>
</protein>
<reference evidence="1" key="1">
    <citation type="journal article" date="2020" name="Stud. Mycol.">
        <title>101 Dothideomycetes genomes: a test case for predicting lifestyles and emergence of pathogens.</title>
        <authorList>
            <person name="Haridas S."/>
            <person name="Albert R."/>
            <person name="Binder M."/>
            <person name="Bloem J."/>
            <person name="Labutti K."/>
            <person name="Salamov A."/>
            <person name="Andreopoulos B."/>
            <person name="Baker S."/>
            <person name="Barry K."/>
            <person name="Bills G."/>
            <person name="Bluhm B."/>
            <person name="Cannon C."/>
            <person name="Castanera R."/>
            <person name="Culley D."/>
            <person name="Daum C."/>
            <person name="Ezra D."/>
            <person name="Gonzalez J."/>
            <person name="Henrissat B."/>
            <person name="Kuo A."/>
            <person name="Liang C."/>
            <person name="Lipzen A."/>
            <person name="Lutzoni F."/>
            <person name="Magnuson J."/>
            <person name="Mondo S."/>
            <person name="Nolan M."/>
            <person name="Ohm R."/>
            <person name="Pangilinan J."/>
            <person name="Park H.-J."/>
            <person name="Ramirez L."/>
            <person name="Alfaro M."/>
            <person name="Sun H."/>
            <person name="Tritt A."/>
            <person name="Yoshinaga Y."/>
            <person name="Zwiers L.-H."/>
            <person name="Turgeon B."/>
            <person name="Goodwin S."/>
            <person name="Spatafora J."/>
            <person name="Crous P."/>
            <person name="Grigoriev I."/>
        </authorList>
    </citation>
    <scope>NUCLEOTIDE SEQUENCE</scope>
    <source>
        <strain evidence="1">CBS 675.92</strain>
    </source>
</reference>
<dbReference type="AlphaFoldDB" id="A0A6A5T546"/>
<dbReference type="Proteomes" id="UP000800035">
    <property type="component" value="Unassembled WGS sequence"/>
</dbReference>
<keyword evidence="2" id="KW-1185">Reference proteome</keyword>
<evidence type="ECO:0000313" key="2">
    <source>
        <dbReference type="Proteomes" id="UP000800035"/>
    </source>
</evidence>
<dbReference type="OrthoDB" id="3701958at2759"/>
<sequence>MGVRVVICRGCFGVGGGLSSLEQDIAEGENPVCGRMPSPCKAPSTSRVVWECSSKWEVNFF</sequence>
<name>A0A6A5T546_9PLEO</name>
<accession>A0A6A5T546</accession>
<evidence type="ECO:0000313" key="1">
    <source>
        <dbReference type="EMBL" id="KAF1948085.1"/>
    </source>
</evidence>
<gene>
    <name evidence="1" type="ORF">CC80DRAFT_57297</name>
</gene>